<dbReference type="Proteomes" id="UP000232883">
    <property type="component" value="Chromosome"/>
</dbReference>
<dbReference type="KEGG" id="spir:CWM47_31125"/>
<keyword evidence="2" id="KW-1185">Reference proteome</keyword>
<evidence type="ECO:0000313" key="1">
    <source>
        <dbReference type="EMBL" id="AUD05907.1"/>
    </source>
</evidence>
<protein>
    <submittedName>
        <fullName evidence="1">Uncharacterized protein</fullName>
    </submittedName>
</protein>
<dbReference type="EMBL" id="CP025096">
    <property type="protein sequence ID" value="AUD05907.1"/>
    <property type="molecule type" value="Genomic_DNA"/>
</dbReference>
<accession>A0A2K8Z7N9</accession>
<evidence type="ECO:0000313" key="2">
    <source>
        <dbReference type="Proteomes" id="UP000232883"/>
    </source>
</evidence>
<proteinExistence type="predicted"/>
<name>A0A2K8Z7N9_9BACT</name>
<sequence>MANPYSVVFMKSTYSLDALGSILNAIKIYCYQTIYYRDLAEKQCINEYVNQALKGEDLLLWNCLRAQERAAFVASQESLPVDALSLRRFNLLLQRYKREGSAYYRFWQRAQATIRTELGVKISQV</sequence>
<gene>
    <name evidence="1" type="ORF">CWM47_31125</name>
</gene>
<reference evidence="1 2" key="1">
    <citation type="submission" date="2017-11" db="EMBL/GenBank/DDBJ databases">
        <title>Taxonomic description and genome sequences of Spirosoma HA7 sp. nov., isolated from pollen microhabitat of Corylus avellana.</title>
        <authorList>
            <person name="Ambika Manirajan B."/>
            <person name="Suarez C."/>
            <person name="Ratering S."/>
            <person name="Geissler-Plaum R."/>
            <person name="Cardinale M."/>
            <person name="Sylvia S."/>
        </authorList>
    </citation>
    <scope>NUCLEOTIDE SEQUENCE [LARGE SCALE GENOMIC DNA]</scope>
    <source>
        <strain evidence="1 2">HA7</strain>
    </source>
</reference>
<dbReference type="AlphaFoldDB" id="A0A2K8Z7N9"/>
<organism evidence="1 2">
    <name type="scientific">Spirosoma pollinicola</name>
    <dbReference type="NCBI Taxonomy" id="2057025"/>
    <lineage>
        <taxon>Bacteria</taxon>
        <taxon>Pseudomonadati</taxon>
        <taxon>Bacteroidota</taxon>
        <taxon>Cytophagia</taxon>
        <taxon>Cytophagales</taxon>
        <taxon>Cytophagaceae</taxon>
        <taxon>Spirosoma</taxon>
    </lineage>
</organism>